<dbReference type="SMART" id="SM00387">
    <property type="entry name" value="HATPase_c"/>
    <property type="match status" value="1"/>
</dbReference>
<dbReference type="Pfam" id="PF02518">
    <property type="entry name" value="HATPase_c"/>
    <property type="match status" value="1"/>
</dbReference>
<feature type="transmembrane region" description="Helical" evidence="5">
    <location>
        <begin position="72"/>
        <end position="92"/>
    </location>
</feature>
<feature type="transmembrane region" description="Helical" evidence="5">
    <location>
        <begin position="221"/>
        <end position="240"/>
    </location>
</feature>
<name>A0A2W7ILA9_9PROT</name>
<dbReference type="InterPro" id="IPR004358">
    <property type="entry name" value="Sig_transdc_His_kin-like_C"/>
</dbReference>
<feature type="transmembrane region" description="Helical" evidence="5">
    <location>
        <begin position="99"/>
        <end position="120"/>
    </location>
</feature>
<feature type="transmembrane region" description="Helical" evidence="5">
    <location>
        <begin position="252"/>
        <end position="274"/>
    </location>
</feature>
<keyword evidence="8" id="KW-1185">Reference proteome</keyword>
<dbReference type="EMBL" id="QKYU01000008">
    <property type="protein sequence ID" value="PZW46787.1"/>
    <property type="molecule type" value="Genomic_DNA"/>
</dbReference>
<dbReference type="NCBIfam" id="TIGR02916">
    <property type="entry name" value="PEP_his_kin"/>
    <property type="match status" value="1"/>
</dbReference>
<dbReference type="SUPFAM" id="SSF55781">
    <property type="entry name" value="GAF domain-like"/>
    <property type="match status" value="1"/>
</dbReference>
<feature type="transmembrane region" description="Helical" evidence="5">
    <location>
        <begin position="33"/>
        <end position="52"/>
    </location>
</feature>
<evidence type="ECO:0000256" key="2">
    <source>
        <dbReference type="ARBA" id="ARBA00012438"/>
    </source>
</evidence>
<keyword evidence="3" id="KW-0597">Phosphoprotein</keyword>
<feature type="transmembrane region" description="Helical" evidence="5">
    <location>
        <begin position="126"/>
        <end position="143"/>
    </location>
</feature>
<feature type="region of interest" description="Disordered" evidence="4">
    <location>
        <begin position="524"/>
        <end position="543"/>
    </location>
</feature>
<comment type="catalytic activity">
    <reaction evidence="1">
        <text>ATP + protein L-histidine = ADP + protein N-phospho-L-histidine.</text>
        <dbReference type="EC" id="2.7.13.3"/>
    </reaction>
</comment>
<feature type="transmembrane region" description="Helical" evidence="5">
    <location>
        <begin position="6"/>
        <end position="26"/>
    </location>
</feature>
<evidence type="ECO:0000256" key="4">
    <source>
        <dbReference type="SAM" id="MobiDB-lite"/>
    </source>
</evidence>
<organism evidence="7 8">
    <name type="scientific">Humitalea rosea</name>
    <dbReference type="NCBI Taxonomy" id="990373"/>
    <lineage>
        <taxon>Bacteria</taxon>
        <taxon>Pseudomonadati</taxon>
        <taxon>Pseudomonadota</taxon>
        <taxon>Alphaproteobacteria</taxon>
        <taxon>Acetobacterales</taxon>
        <taxon>Roseomonadaceae</taxon>
        <taxon>Humitalea</taxon>
    </lineage>
</organism>
<dbReference type="RefSeq" id="WP_111397815.1">
    <property type="nucleotide sequence ID" value="NZ_QKYU01000008.1"/>
</dbReference>
<gene>
    <name evidence="7" type="ORF">C8P66_10866</name>
</gene>
<dbReference type="SUPFAM" id="SSF55874">
    <property type="entry name" value="ATPase domain of HSP90 chaperone/DNA topoisomerase II/histidine kinase"/>
    <property type="match status" value="1"/>
</dbReference>
<feature type="transmembrane region" description="Helical" evidence="5">
    <location>
        <begin position="155"/>
        <end position="174"/>
    </location>
</feature>
<keyword evidence="5" id="KW-0472">Membrane</keyword>
<accession>A0A2W7ILA9</accession>
<feature type="transmembrane region" description="Helical" evidence="5">
    <location>
        <begin position="186"/>
        <end position="206"/>
    </location>
</feature>
<evidence type="ECO:0000256" key="3">
    <source>
        <dbReference type="ARBA" id="ARBA00022553"/>
    </source>
</evidence>
<dbReference type="AlphaFoldDB" id="A0A2W7ILA9"/>
<keyword evidence="5" id="KW-1133">Transmembrane helix</keyword>
<dbReference type="GO" id="GO:0000155">
    <property type="term" value="F:phosphorelay sensor kinase activity"/>
    <property type="evidence" value="ECO:0007669"/>
    <property type="project" value="TreeGrafter"/>
</dbReference>
<feature type="domain" description="Histidine kinase" evidence="6">
    <location>
        <begin position="470"/>
        <end position="679"/>
    </location>
</feature>
<keyword evidence="7" id="KW-0808">Transferase</keyword>
<dbReference type="Proteomes" id="UP000249688">
    <property type="component" value="Unassembled WGS sequence"/>
</dbReference>
<dbReference type="PANTHER" id="PTHR43547">
    <property type="entry name" value="TWO-COMPONENT HISTIDINE KINASE"/>
    <property type="match status" value="1"/>
</dbReference>
<dbReference type="InterPro" id="IPR014265">
    <property type="entry name" value="XrtA/PrsK"/>
</dbReference>
<dbReference type="InterPro" id="IPR005467">
    <property type="entry name" value="His_kinase_dom"/>
</dbReference>
<evidence type="ECO:0000313" key="8">
    <source>
        <dbReference type="Proteomes" id="UP000249688"/>
    </source>
</evidence>
<evidence type="ECO:0000256" key="1">
    <source>
        <dbReference type="ARBA" id="ARBA00000085"/>
    </source>
</evidence>
<keyword evidence="5" id="KW-0812">Transmembrane</keyword>
<dbReference type="OrthoDB" id="9785691at2"/>
<proteinExistence type="predicted"/>
<dbReference type="PROSITE" id="PS50109">
    <property type="entry name" value="HIS_KIN"/>
    <property type="match status" value="1"/>
</dbReference>
<comment type="caution">
    <text evidence="7">The sequence shown here is derived from an EMBL/GenBank/DDBJ whole genome shotgun (WGS) entry which is preliminary data.</text>
</comment>
<dbReference type="PRINTS" id="PR00344">
    <property type="entry name" value="BCTRLSENSOR"/>
</dbReference>
<evidence type="ECO:0000256" key="5">
    <source>
        <dbReference type="SAM" id="Phobius"/>
    </source>
</evidence>
<dbReference type="InterPro" id="IPR003594">
    <property type="entry name" value="HATPase_dom"/>
</dbReference>
<sequence length="700" mass="74337">MTGAASTLLHAGCAVICAAWTVLILCAGRGRTALLLAATGAVAALWAAAVALAPEAPLEGPAGLLEVVRSAVWFAVLLLLCVRIAGAVPVPLVRRFGLIGLLVTAVATITLLPGTTTALAVPTLSVLARLALALLVVLMAENLYRNAPEAARWHVVLPCIALGGLAAFDVLLYADAALSRDFSTLLIDARAVLTAMAAPLLAIAAVRDRRSRRDLPVSRQLVFHGATLVVAGTFLLGIGAAGEALRQFGDHWARAAQIGIMAGALMALAVAVTARSVRSRLRRLVVDHFFVARYDYRREWLQCIARLSAPDAEVPADIRAIRAIADPADSPAGILLLRNADGHDADAAPMRWAGSWNGPSEPLALAPDHPLIAAMRHGAWVAHPGPGELADLRAVFGPLWLAVPLMHHREGLLGAVLLARPRAGVILDSEVFDLLRMLGREVAMFLAERRGAERLTDQERLQAYAKRFAFVAHDVKTVATQLTLLLANADANIQDPEFQQDMLLTVRAAADRINTLIARLRAPEDAPAPASRRHGAAERGSVEPLPRLRRLAAGRGCIRIEADGDTANAIAMPPDVFDAAVTHLLDNAVEASAPGAPVRIHLRQEGREVVVDITDQGEGMTPAFIRDELFRPLTTSKPSGNGIGAWQARELVRQAGGDLAVFSKPGLGTTMRIILPLQPVPVAVPDGREGARLVAVHAWQ</sequence>
<keyword evidence="7" id="KW-0418">Kinase</keyword>
<evidence type="ECO:0000259" key="6">
    <source>
        <dbReference type="PROSITE" id="PS50109"/>
    </source>
</evidence>
<protein>
    <recommendedName>
        <fullName evidence="2">histidine kinase</fullName>
        <ecNumber evidence="2">2.7.13.3</ecNumber>
    </recommendedName>
</protein>
<dbReference type="Gene3D" id="3.30.565.10">
    <property type="entry name" value="Histidine kinase-like ATPase, C-terminal domain"/>
    <property type="match status" value="1"/>
</dbReference>
<evidence type="ECO:0000313" key="7">
    <source>
        <dbReference type="EMBL" id="PZW46787.1"/>
    </source>
</evidence>
<dbReference type="EC" id="2.7.13.3" evidence="2"/>
<dbReference type="PANTHER" id="PTHR43547:SF2">
    <property type="entry name" value="HYBRID SIGNAL TRANSDUCTION HISTIDINE KINASE C"/>
    <property type="match status" value="1"/>
</dbReference>
<reference evidence="7 8" key="1">
    <citation type="submission" date="2018-06" db="EMBL/GenBank/DDBJ databases">
        <title>Genomic Encyclopedia of Archaeal and Bacterial Type Strains, Phase II (KMG-II): from individual species to whole genera.</title>
        <authorList>
            <person name="Goeker M."/>
        </authorList>
    </citation>
    <scope>NUCLEOTIDE SEQUENCE [LARGE SCALE GENOMIC DNA]</scope>
    <source>
        <strain evidence="7 8">DSM 24525</strain>
    </source>
</reference>
<dbReference type="InterPro" id="IPR036890">
    <property type="entry name" value="HATPase_C_sf"/>
</dbReference>